<sequence length="140" mass="15335">MPSDGNSQDWLQDVIVCNDSPSYDTPGDVTVYRSAEDLCIAIEPWRVEGVGHILNGHGQRIRLMLRDEAVLAELDEGGTADPETLRSWLRHAARAVHAARVHRAEAKGGWFSARAGLGAREAEGVLPDTIEGLLAYIHLR</sequence>
<organism evidence="1 2">
    <name type="scientific">Palleronia pontilimi</name>
    <dbReference type="NCBI Taxonomy" id="1964209"/>
    <lineage>
        <taxon>Bacteria</taxon>
        <taxon>Pseudomonadati</taxon>
        <taxon>Pseudomonadota</taxon>
        <taxon>Alphaproteobacteria</taxon>
        <taxon>Rhodobacterales</taxon>
        <taxon>Roseobacteraceae</taxon>
        <taxon>Palleronia</taxon>
    </lineage>
</organism>
<dbReference type="AlphaFoldDB" id="A0A934ID03"/>
<dbReference type="EMBL" id="JAEKPD010000005">
    <property type="protein sequence ID" value="MBJ3762187.1"/>
    <property type="molecule type" value="Genomic_DNA"/>
</dbReference>
<dbReference type="Proteomes" id="UP000642488">
    <property type="component" value="Unassembled WGS sequence"/>
</dbReference>
<proteinExistence type="predicted"/>
<keyword evidence="2" id="KW-1185">Reference proteome</keyword>
<reference evidence="1" key="1">
    <citation type="submission" date="2020-12" db="EMBL/GenBank/DDBJ databases">
        <title>Bacterial taxonomy.</title>
        <authorList>
            <person name="Pan X."/>
        </authorList>
    </citation>
    <scope>NUCLEOTIDE SEQUENCE</scope>
    <source>
        <strain evidence="1">KCTC 52957</strain>
    </source>
</reference>
<dbReference type="RefSeq" id="WP_198915363.1">
    <property type="nucleotide sequence ID" value="NZ_JAEKPD010000005.1"/>
</dbReference>
<comment type="caution">
    <text evidence="1">The sequence shown here is derived from an EMBL/GenBank/DDBJ whole genome shotgun (WGS) entry which is preliminary data.</text>
</comment>
<gene>
    <name evidence="1" type="ORF">ILP92_05450</name>
</gene>
<evidence type="ECO:0000313" key="1">
    <source>
        <dbReference type="EMBL" id="MBJ3762187.1"/>
    </source>
</evidence>
<protein>
    <submittedName>
        <fullName evidence="1">Uncharacterized protein</fullName>
    </submittedName>
</protein>
<accession>A0A934ID03</accession>
<name>A0A934ID03_9RHOB</name>
<evidence type="ECO:0000313" key="2">
    <source>
        <dbReference type="Proteomes" id="UP000642488"/>
    </source>
</evidence>